<dbReference type="Gene3D" id="3.40.50.150">
    <property type="entry name" value="Vaccinia Virus protein VP39"/>
    <property type="match status" value="1"/>
</dbReference>
<dbReference type="PANTHER" id="PTHR13184">
    <property type="entry name" value="37S RIBOSOMAL PROTEIN S22"/>
    <property type="match status" value="1"/>
</dbReference>
<dbReference type="GO" id="GO:0006412">
    <property type="term" value="P:translation"/>
    <property type="evidence" value="ECO:0007669"/>
    <property type="project" value="InterPro"/>
</dbReference>
<dbReference type="Pfam" id="PF09243">
    <property type="entry name" value="Rsm22"/>
    <property type="match status" value="1"/>
</dbReference>
<organism evidence="5 6">
    <name type="scientific">Nitrospira japonica</name>
    <dbReference type="NCBI Taxonomy" id="1325564"/>
    <lineage>
        <taxon>Bacteria</taxon>
        <taxon>Pseudomonadati</taxon>
        <taxon>Nitrospirota</taxon>
        <taxon>Nitrospiria</taxon>
        <taxon>Nitrospirales</taxon>
        <taxon>Nitrospiraceae</taxon>
        <taxon>Nitrospira</taxon>
    </lineage>
</organism>
<evidence type="ECO:0000256" key="1">
    <source>
        <dbReference type="ARBA" id="ARBA00022723"/>
    </source>
</evidence>
<dbReference type="SUPFAM" id="SSF53335">
    <property type="entry name" value="S-adenosyl-L-methionine-dependent methyltransferases"/>
    <property type="match status" value="1"/>
</dbReference>
<name>A0A1W1I4R1_9BACT</name>
<dbReference type="GO" id="GO:0046872">
    <property type="term" value="F:metal ion binding"/>
    <property type="evidence" value="ECO:0007669"/>
    <property type="project" value="UniProtKB-KW"/>
</dbReference>
<evidence type="ECO:0000256" key="2">
    <source>
        <dbReference type="ARBA" id="ARBA00022946"/>
    </source>
</evidence>
<dbReference type="GO" id="GO:0015935">
    <property type="term" value="C:small ribosomal subunit"/>
    <property type="evidence" value="ECO:0007669"/>
    <property type="project" value="TreeGrafter"/>
</dbReference>
<proteinExistence type="predicted"/>
<evidence type="ECO:0000313" key="5">
    <source>
        <dbReference type="EMBL" id="SLM47965.1"/>
    </source>
</evidence>
<gene>
    <name evidence="5" type="ORF">NSJP_1793</name>
</gene>
<dbReference type="InterPro" id="IPR052571">
    <property type="entry name" value="Mt_RNA_Methyltransferase"/>
</dbReference>
<dbReference type="AlphaFoldDB" id="A0A1W1I4R1"/>
<sequence>MHGSKARPPAAPSPLVLKVMNQVVQAGIGACPVEIPSAVADLSHLFTKGRGSLGACYLDDSAYAAAYLSYFMPVNLSKVQLLLDELPPDTMVKEAGTPVRFLDLGAGPGTGSLALLDWMHRRYPGSAARLSTLAVDSSGEALRQAGDLWKRYCHEAGISGAELIGCQADVERSGKEAWRRKAERQAPFDLILLANCLNELYLDAADPVAARAALLAELLQWLAPHGTLILLEPALRDTARALHQVRDRLLGEKRCTVYSPCLHQQDCPALIHPDDWCHEERTWDAPRSIRDIDEAVGFIKDALKFSYLLLRTDGRTIAQRSPHTFRIVSELRELKGDIRAWVCNELGRTEIGRLDRAESETNCAWSECRRGTIVQIEGLKRKDGATLARIPADGTVEIVRPS</sequence>
<evidence type="ECO:0000256" key="4">
    <source>
        <dbReference type="ARBA" id="ARBA00023014"/>
    </source>
</evidence>
<accession>A0A1W1I4R1</accession>
<protein>
    <recommendedName>
        <fullName evidence="7">Methyltransferase domain-containing protein</fullName>
    </recommendedName>
</protein>
<keyword evidence="2" id="KW-0809">Transit peptide</keyword>
<dbReference type="KEGG" id="nja:NSJP_1793"/>
<evidence type="ECO:0000313" key="6">
    <source>
        <dbReference type="Proteomes" id="UP000192042"/>
    </source>
</evidence>
<keyword evidence="6" id="KW-1185">Reference proteome</keyword>
<dbReference type="GO" id="GO:0051536">
    <property type="term" value="F:iron-sulfur cluster binding"/>
    <property type="evidence" value="ECO:0007669"/>
    <property type="project" value="UniProtKB-KW"/>
</dbReference>
<dbReference type="InterPro" id="IPR015324">
    <property type="entry name" value="Ribosomal_Rsm22-like"/>
</dbReference>
<dbReference type="GO" id="GO:0008168">
    <property type="term" value="F:methyltransferase activity"/>
    <property type="evidence" value="ECO:0007669"/>
    <property type="project" value="InterPro"/>
</dbReference>
<evidence type="ECO:0008006" key="7">
    <source>
        <dbReference type="Google" id="ProtNLM"/>
    </source>
</evidence>
<keyword evidence="4" id="KW-0411">Iron-sulfur</keyword>
<evidence type="ECO:0000256" key="3">
    <source>
        <dbReference type="ARBA" id="ARBA00023004"/>
    </source>
</evidence>
<dbReference type="OrthoDB" id="9767833at2"/>
<dbReference type="GO" id="GO:0003735">
    <property type="term" value="F:structural constituent of ribosome"/>
    <property type="evidence" value="ECO:0007669"/>
    <property type="project" value="TreeGrafter"/>
</dbReference>
<dbReference type="Proteomes" id="UP000192042">
    <property type="component" value="Chromosome I"/>
</dbReference>
<dbReference type="InterPro" id="IPR029063">
    <property type="entry name" value="SAM-dependent_MTases_sf"/>
</dbReference>
<reference evidence="5 6" key="1">
    <citation type="submission" date="2017-03" db="EMBL/GenBank/DDBJ databases">
        <authorList>
            <person name="Afonso C.L."/>
            <person name="Miller P.J."/>
            <person name="Scott M.A."/>
            <person name="Spackman E."/>
            <person name="Goraichik I."/>
            <person name="Dimitrov K.M."/>
            <person name="Suarez D.L."/>
            <person name="Swayne D.E."/>
        </authorList>
    </citation>
    <scope>NUCLEOTIDE SEQUENCE [LARGE SCALE GENOMIC DNA]</scope>
    <source>
        <strain evidence="5">Genome sequencing of Nitrospira japonica strain NJ11</strain>
    </source>
</reference>
<dbReference type="STRING" id="1325564.NSJP_1793"/>
<dbReference type="PROSITE" id="PS51257">
    <property type="entry name" value="PROKAR_LIPOPROTEIN"/>
    <property type="match status" value="1"/>
</dbReference>
<dbReference type="EMBL" id="LT828648">
    <property type="protein sequence ID" value="SLM47965.1"/>
    <property type="molecule type" value="Genomic_DNA"/>
</dbReference>
<keyword evidence="3" id="KW-0408">Iron</keyword>
<keyword evidence="1" id="KW-0479">Metal-binding</keyword>
<dbReference type="RefSeq" id="WP_080886425.1">
    <property type="nucleotide sequence ID" value="NZ_LT828648.1"/>
</dbReference>
<dbReference type="PANTHER" id="PTHR13184:SF5">
    <property type="entry name" value="METHYLTRANSFERASE-LIKE PROTEIN 17, MITOCHONDRIAL"/>
    <property type="match status" value="1"/>
</dbReference>